<evidence type="ECO:0000313" key="3">
    <source>
        <dbReference type="Proteomes" id="UP001589647"/>
    </source>
</evidence>
<dbReference type="InterPro" id="IPR025164">
    <property type="entry name" value="Toastrack_DUF4097"/>
</dbReference>
<evidence type="ECO:0000259" key="1">
    <source>
        <dbReference type="Pfam" id="PF13349"/>
    </source>
</evidence>
<dbReference type="Pfam" id="PF13349">
    <property type="entry name" value="DUF4097"/>
    <property type="match status" value="1"/>
</dbReference>
<dbReference type="RefSeq" id="WP_229824413.1">
    <property type="nucleotide sequence ID" value="NZ_BMRC01000012.1"/>
</dbReference>
<comment type="caution">
    <text evidence="2">The sequence shown here is derived from an EMBL/GenBank/DDBJ whole genome shotgun (WGS) entry which is preliminary data.</text>
</comment>
<feature type="domain" description="DUF4097" evidence="1">
    <location>
        <begin position="30"/>
        <end position="314"/>
    </location>
</feature>
<accession>A0ABV5IA39</accession>
<reference evidence="2 3" key="1">
    <citation type="submission" date="2024-09" db="EMBL/GenBank/DDBJ databases">
        <authorList>
            <person name="Sun Q."/>
            <person name="Mori K."/>
        </authorList>
    </citation>
    <scope>NUCLEOTIDE SEQUENCE [LARGE SCALE GENOMIC DNA]</scope>
    <source>
        <strain evidence="2 3">CCM 3426</strain>
    </source>
</reference>
<sequence length="317" mass="32943">MGALMISPTNDDRETGMPAFDTPRPIVASLDLATATVRVIAGDRADTVVEVLPSDEHNDADVQAARRIEVQYADGRLTVRPDKEHAGPAASWGLSLGKLVESPADWARSLLLGPGSVDVTIELPAGSRLDARTAGTVLCRGPLGEVTLTTTYGDIRVEQAARVRLKSTYGDISVTHAGGHAEITTDHGGIRAGEIDGTAAIKTAHGDVRIGEVTGELRLNSAHGDITVERALAGVVAKTAYAGVEIEEAVSGKVVMETTGGGLDVGVPEGTAAWLDVSSEYGTVTVSLEPGDDPGAAERVVEVRAHTTHGDIVVHRS</sequence>
<keyword evidence="3" id="KW-1185">Reference proteome</keyword>
<proteinExistence type="predicted"/>
<gene>
    <name evidence="2" type="ORF">ACFFV7_09360</name>
</gene>
<evidence type="ECO:0000313" key="2">
    <source>
        <dbReference type="EMBL" id="MFB9201396.1"/>
    </source>
</evidence>
<name>A0ABV5IA39_9ACTN</name>
<dbReference type="EMBL" id="JBHMEI010000004">
    <property type="protein sequence ID" value="MFB9201396.1"/>
    <property type="molecule type" value="Genomic_DNA"/>
</dbReference>
<dbReference type="Gene3D" id="2.160.20.120">
    <property type="match status" value="1"/>
</dbReference>
<dbReference type="Proteomes" id="UP001589647">
    <property type="component" value="Unassembled WGS sequence"/>
</dbReference>
<organism evidence="2 3">
    <name type="scientific">Nonomuraea spiralis</name>
    <dbReference type="NCBI Taxonomy" id="46182"/>
    <lineage>
        <taxon>Bacteria</taxon>
        <taxon>Bacillati</taxon>
        <taxon>Actinomycetota</taxon>
        <taxon>Actinomycetes</taxon>
        <taxon>Streptosporangiales</taxon>
        <taxon>Streptosporangiaceae</taxon>
        <taxon>Nonomuraea</taxon>
    </lineage>
</organism>
<protein>
    <submittedName>
        <fullName evidence="2">DUF4097 domain-containing protein</fullName>
    </submittedName>
</protein>